<evidence type="ECO:0000313" key="1">
    <source>
        <dbReference type="EMBL" id="GAQ91922.1"/>
    </source>
</evidence>
<accession>A0A1Y1IP95</accession>
<gene>
    <name evidence="1" type="ORF">KFL_008830040</name>
</gene>
<keyword evidence="2" id="KW-1185">Reference proteome</keyword>
<protein>
    <submittedName>
        <fullName evidence="1">Uncharacterized protein</fullName>
    </submittedName>
</protein>
<dbReference type="Proteomes" id="UP000054558">
    <property type="component" value="Unassembled WGS sequence"/>
</dbReference>
<organism evidence="1 2">
    <name type="scientific">Klebsormidium nitens</name>
    <name type="common">Green alga</name>
    <name type="synonym">Ulothrix nitens</name>
    <dbReference type="NCBI Taxonomy" id="105231"/>
    <lineage>
        <taxon>Eukaryota</taxon>
        <taxon>Viridiplantae</taxon>
        <taxon>Streptophyta</taxon>
        <taxon>Klebsormidiophyceae</taxon>
        <taxon>Klebsormidiales</taxon>
        <taxon>Klebsormidiaceae</taxon>
        <taxon>Klebsormidium</taxon>
    </lineage>
</organism>
<sequence>MVSSTLNDKFLLPVSGDEFSFMEAPWNEKLTGGNCYSLAMGFYNAAATSKPQPGDVAMVYRDMHERFQLLEPLDVRDCNALRKRILADGMAMKRILLKSRDGQAFDHLESVVRVAKMDAKPPRGTYKIMTVVDPGNDFHFFRQDVMDLYNIYTCKMYFYMKDKTLSAEPNAYQVLNIDPFSRNVAAMYDQNNQYSDQKKDAFKKLTNLLGPIMDGQEADLNRAITNVCIHVRRLPAYVIQEGNFIVDPFWMLDETDVKDDASAPIRLHQKADKLFQFFGSKGKPLHAATVQQALQDSLRISRDSKLAPQKHQLIGTWSQKLGFATPAINCDANRKLIFDPRRAARKFGDDGLAYKSVCNSFFVEKNHGIAGMANEGDGFAVDHLVEGKLRGCLPSLVEDSFVDQCHIYWTRDSPYTEESKISASIHDIGEATECRDGGAVRMDFRVVDEASMRRLIGIGIDGNFEVSVTFHPNSDKKIRAELREEAASRDDLPLLDRVRGWEAIGFKMVREWTQKRKVSSARTIGAFVPPTEDFMRGSRAVSYTIILLPRLMHGKTIKGVKKGNVESKVVFGLREDPDAENTKLHVMRLQLFSDFVPTLDRRMANENCTIRTNMKIQTGSHGAYVDGNCEKSDASSVVYMHGNFGSPKFDCGQTSSMSVRANPQSSFSCNTLWMLTPGVTERVTIGIEHEMGDECEGEKKVVTRGKMLRWLWDTPKPSACVKSMHINMDGNFSFMDDLERWGLLRRVRNRNKSWKLDEESKINARKASIVASARF</sequence>
<dbReference type="AlphaFoldDB" id="A0A1Y1IP95"/>
<reference evidence="1 2" key="1">
    <citation type="journal article" date="2014" name="Nat. Commun.">
        <title>Klebsormidium flaccidum genome reveals primary factors for plant terrestrial adaptation.</title>
        <authorList>
            <person name="Hori K."/>
            <person name="Maruyama F."/>
            <person name="Fujisawa T."/>
            <person name="Togashi T."/>
            <person name="Yamamoto N."/>
            <person name="Seo M."/>
            <person name="Sato S."/>
            <person name="Yamada T."/>
            <person name="Mori H."/>
            <person name="Tajima N."/>
            <person name="Moriyama T."/>
            <person name="Ikeuchi M."/>
            <person name="Watanabe M."/>
            <person name="Wada H."/>
            <person name="Kobayashi K."/>
            <person name="Saito M."/>
            <person name="Masuda T."/>
            <person name="Sasaki-Sekimoto Y."/>
            <person name="Mashiguchi K."/>
            <person name="Awai K."/>
            <person name="Shimojima M."/>
            <person name="Masuda S."/>
            <person name="Iwai M."/>
            <person name="Nobusawa T."/>
            <person name="Narise T."/>
            <person name="Kondo S."/>
            <person name="Saito H."/>
            <person name="Sato R."/>
            <person name="Murakawa M."/>
            <person name="Ihara Y."/>
            <person name="Oshima-Yamada Y."/>
            <person name="Ohtaka K."/>
            <person name="Satoh M."/>
            <person name="Sonobe K."/>
            <person name="Ishii M."/>
            <person name="Ohtani R."/>
            <person name="Kanamori-Sato M."/>
            <person name="Honoki R."/>
            <person name="Miyazaki D."/>
            <person name="Mochizuki H."/>
            <person name="Umetsu J."/>
            <person name="Higashi K."/>
            <person name="Shibata D."/>
            <person name="Kamiya Y."/>
            <person name="Sato N."/>
            <person name="Nakamura Y."/>
            <person name="Tabata S."/>
            <person name="Ida S."/>
            <person name="Kurokawa K."/>
            <person name="Ohta H."/>
        </authorList>
    </citation>
    <scope>NUCLEOTIDE SEQUENCE [LARGE SCALE GENOMIC DNA]</scope>
    <source>
        <strain evidence="1 2">NIES-2285</strain>
    </source>
</reference>
<proteinExistence type="predicted"/>
<evidence type="ECO:0000313" key="2">
    <source>
        <dbReference type="Proteomes" id="UP000054558"/>
    </source>
</evidence>
<dbReference type="EMBL" id="DF237832">
    <property type="protein sequence ID" value="GAQ91922.1"/>
    <property type="molecule type" value="Genomic_DNA"/>
</dbReference>
<name>A0A1Y1IP95_KLENI</name>